<name>A0ABW0ADI4_9ACTN</name>
<sequence length="263" mass="29237">MRKGLDHFLPVLTERIPELAPLALRATALRPRPGTPTARDSSVGGPVLWPADEPWPHCEQPGHAVMGGETRPAGRVPLVPVVQLFARDVPELRFPEGKDLLQLLWCTLIHPREQDAPLPALHWRAEADVLARGVLRDIPRPAEGEYEDEFLPTPPCTVSPVVSVDHPNQDLPEDLRARVLELDQGFDRYPELACVLETKAGGYPAWIQPPDWPVCDCGERMEHLLSVTGDEHVDMDMGDGGGVYVFLCRRCPGFPVAHRHDCH</sequence>
<reference evidence="2" key="1">
    <citation type="journal article" date="2019" name="Int. J. Syst. Evol. Microbiol.">
        <title>The Global Catalogue of Microorganisms (GCM) 10K type strain sequencing project: providing services to taxonomists for standard genome sequencing and annotation.</title>
        <authorList>
            <consortium name="The Broad Institute Genomics Platform"/>
            <consortium name="The Broad Institute Genome Sequencing Center for Infectious Disease"/>
            <person name="Wu L."/>
            <person name="Ma J."/>
        </authorList>
    </citation>
    <scope>NUCLEOTIDE SEQUENCE [LARGE SCALE GENOMIC DNA]</scope>
    <source>
        <strain evidence="2">PCU 266</strain>
    </source>
</reference>
<dbReference type="Proteomes" id="UP001596160">
    <property type="component" value="Unassembled WGS sequence"/>
</dbReference>
<dbReference type="EMBL" id="JBHSKP010000004">
    <property type="protein sequence ID" value="MFC5151812.1"/>
    <property type="molecule type" value="Genomic_DNA"/>
</dbReference>
<evidence type="ECO:0008006" key="3">
    <source>
        <dbReference type="Google" id="ProtNLM"/>
    </source>
</evidence>
<protein>
    <recommendedName>
        <fullName evidence="3">DUF1963 domain-containing protein</fullName>
    </recommendedName>
</protein>
<dbReference type="Gene3D" id="2.30.320.10">
    <property type="entry name" value="YwqG-like"/>
    <property type="match status" value="1"/>
</dbReference>
<proteinExistence type="predicted"/>
<organism evidence="1 2">
    <name type="scientific">Streptomyces amakusaensis</name>
    <dbReference type="NCBI Taxonomy" id="67271"/>
    <lineage>
        <taxon>Bacteria</taxon>
        <taxon>Bacillati</taxon>
        <taxon>Actinomycetota</taxon>
        <taxon>Actinomycetes</taxon>
        <taxon>Kitasatosporales</taxon>
        <taxon>Streptomycetaceae</taxon>
        <taxon>Streptomyces</taxon>
    </lineage>
</organism>
<accession>A0ABW0ADI4</accession>
<comment type="caution">
    <text evidence="1">The sequence shown here is derived from an EMBL/GenBank/DDBJ whole genome shotgun (WGS) entry which is preliminary data.</text>
</comment>
<gene>
    <name evidence="1" type="ORF">ACFPRH_08705</name>
</gene>
<dbReference type="RefSeq" id="WP_344476311.1">
    <property type="nucleotide sequence ID" value="NZ_BAAASB010000006.1"/>
</dbReference>
<evidence type="ECO:0000313" key="2">
    <source>
        <dbReference type="Proteomes" id="UP001596160"/>
    </source>
</evidence>
<keyword evidence="2" id="KW-1185">Reference proteome</keyword>
<evidence type="ECO:0000313" key="1">
    <source>
        <dbReference type="EMBL" id="MFC5151812.1"/>
    </source>
</evidence>